<dbReference type="Proteomes" id="UP001149090">
    <property type="component" value="Unassembled WGS sequence"/>
</dbReference>
<dbReference type="Pfam" id="PF00069">
    <property type="entry name" value="Pkinase"/>
    <property type="match status" value="1"/>
</dbReference>
<dbReference type="AlphaFoldDB" id="A0A9Q0LQD7"/>
<evidence type="ECO:0000256" key="2">
    <source>
        <dbReference type="ARBA" id="ARBA00022679"/>
    </source>
</evidence>
<evidence type="ECO:0000256" key="1">
    <source>
        <dbReference type="ARBA" id="ARBA00022527"/>
    </source>
</evidence>
<keyword evidence="9" id="KW-1185">Reference proteome</keyword>
<keyword evidence="5 6" id="KW-0067">ATP-binding</keyword>
<dbReference type="InterPro" id="IPR017441">
    <property type="entry name" value="Protein_kinase_ATP_BS"/>
</dbReference>
<reference evidence="8" key="1">
    <citation type="submission" date="2022-10" db="EMBL/GenBank/DDBJ databases">
        <title>Novel sulphate-reducing endosymbionts in the free-living metamonad Anaeramoeba.</title>
        <authorList>
            <person name="Jerlstrom-Hultqvist J."/>
            <person name="Cepicka I."/>
            <person name="Gallot-Lavallee L."/>
            <person name="Salas-Leiva D."/>
            <person name="Curtis B.A."/>
            <person name="Zahonova K."/>
            <person name="Pipaliya S."/>
            <person name="Dacks J."/>
            <person name="Roger A.J."/>
        </authorList>
    </citation>
    <scope>NUCLEOTIDE SEQUENCE</scope>
    <source>
        <strain evidence="8">BMAN</strain>
    </source>
</reference>
<name>A0A9Q0LQD7_ANAIG</name>
<keyword evidence="2" id="KW-0808">Transferase</keyword>
<evidence type="ECO:0000256" key="4">
    <source>
        <dbReference type="ARBA" id="ARBA00022777"/>
    </source>
</evidence>
<evidence type="ECO:0000313" key="9">
    <source>
        <dbReference type="Proteomes" id="UP001149090"/>
    </source>
</evidence>
<dbReference type="PANTHER" id="PTHR24346">
    <property type="entry name" value="MAP/MICROTUBULE AFFINITY-REGULATING KINASE"/>
    <property type="match status" value="1"/>
</dbReference>
<dbReference type="PROSITE" id="PS00107">
    <property type="entry name" value="PROTEIN_KINASE_ATP"/>
    <property type="match status" value="1"/>
</dbReference>
<dbReference type="InterPro" id="IPR011009">
    <property type="entry name" value="Kinase-like_dom_sf"/>
</dbReference>
<keyword evidence="4 8" id="KW-0418">Kinase</keyword>
<evidence type="ECO:0000256" key="3">
    <source>
        <dbReference type="ARBA" id="ARBA00022741"/>
    </source>
</evidence>
<dbReference type="EMBL" id="JAPDFW010000059">
    <property type="protein sequence ID" value="KAJ5076816.1"/>
    <property type="molecule type" value="Genomic_DNA"/>
</dbReference>
<accession>A0A9Q0LQD7</accession>
<dbReference type="OMA" id="THFLNNP"/>
<organism evidence="8 9">
    <name type="scientific">Anaeramoeba ignava</name>
    <name type="common">Anaerobic marine amoeba</name>
    <dbReference type="NCBI Taxonomy" id="1746090"/>
    <lineage>
        <taxon>Eukaryota</taxon>
        <taxon>Metamonada</taxon>
        <taxon>Anaeramoebidae</taxon>
        <taxon>Anaeramoeba</taxon>
    </lineage>
</organism>
<dbReference type="OrthoDB" id="504170at2759"/>
<dbReference type="GO" id="GO:0005524">
    <property type="term" value="F:ATP binding"/>
    <property type="evidence" value="ECO:0007669"/>
    <property type="project" value="UniProtKB-UniRule"/>
</dbReference>
<feature type="binding site" evidence="6">
    <location>
        <position position="37"/>
    </location>
    <ligand>
        <name>ATP</name>
        <dbReference type="ChEBI" id="CHEBI:30616"/>
    </ligand>
</feature>
<dbReference type="GO" id="GO:0004674">
    <property type="term" value="F:protein serine/threonine kinase activity"/>
    <property type="evidence" value="ECO:0007669"/>
    <property type="project" value="UniProtKB-KW"/>
</dbReference>
<dbReference type="GO" id="GO:0005737">
    <property type="term" value="C:cytoplasm"/>
    <property type="evidence" value="ECO:0007669"/>
    <property type="project" value="TreeGrafter"/>
</dbReference>
<sequence>MSEYVGPYLLGKTLGVGTSGKVKLGVHKETGEKVAIKILPKTHFLNNPDLKQKVGREIAVLKLMKNPHILQNY</sequence>
<dbReference type="PANTHER" id="PTHR24346:SF82">
    <property type="entry name" value="KP78A-RELATED"/>
    <property type="match status" value="1"/>
</dbReference>
<keyword evidence="1" id="KW-0723">Serine/threonine-protein kinase</keyword>
<proteinExistence type="predicted"/>
<feature type="domain" description="Protein kinase" evidence="7">
    <location>
        <begin position="8"/>
        <end position="73"/>
    </location>
</feature>
<dbReference type="InterPro" id="IPR000719">
    <property type="entry name" value="Prot_kinase_dom"/>
</dbReference>
<comment type="caution">
    <text evidence="8">The sequence shown here is derived from an EMBL/GenBank/DDBJ whole genome shotgun (WGS) entry which is preliminary data.</text>
</comment>
<evidence type="ECO:0000313" key="8">
    <source>
        <dbReference type="EMBL" id="KAJ5076816.1"/>
    </source>
</evidence>
<dbReference type="Gene3D" id="3.30.200.20">
    <property type="entry name" value="Phosphorylase Kinase, domain 1"/>
    <property type="match status" value="1"/>
</dbReference>
<evidence type="ECO:0000256" key="6">
    <source>
        <dbReference type="PROSITE-ProRule" id="PRU10141"/>
    </source>
</evidence>
<dbReference type="SUPFAM" id="SSF56112">
    <property type="entry name" value="Protein kinase-like (PK-like)"/>
    <property type="match status" value="1"/>
</dbReference>
<protein>
    <submittedName>
        <fullName evidence="8">Protein kinase</fullName>
    </submittedName>
</protein>
<gene>
    <name evidence="8" type="ORF">M0811_00133</name>
</gene>
<dbReference type="PROSITE" id="PS50011">
    <property type="entry name" value="PROTEIN_KINASE_DOM"/>
    <property type="match status" value="1"/>
</dbReference>
<dbReference type="GO" id="GO:0035556">
    <property type="term" value="P:intracellular signal transduction"/>
    <property type="evidence" value="ECO:0007669"/>
    <property type="project" value="TreeGrafter"/>
</dbReference>
<evidence type="ECO:0000259" key="7">
    <source>
        <dbReference type="PROSITE" id="PS50011"/>
    </source>
</evidence>
<evidence type="ECO:0000256" key="5">
    <source>
        <dbReference type="ARBA" id="ARBA00022840"/>
    </source>
</evidence>
<keyword evidence="3 6" id="KW-0547">Nucleotide-binding</keyword>